<keyword evidence="2" id="KW-0732">Signal</keyword>
<dbReference type="InterPro" id="IPR004103">
    <property type="entry name" value="Lyase_8_C"/>
</dbReference>
<dbReference type="GO" id="GO:0005975">
    <property type="term" value="P:carbohydrate metabolic process"/>
    <property type="evidence" value="ECO:0007669"/>
    <property type="project" value="InterPro"/>
</dbReference>
<evidence type="ECO:0000256" key="2">
    <source>
        <dbReference type="ARBA" id="ARBA00022729"/>
    </source>
</evidence>
<evidence type="ECO:0000313" key="9">
    <source>
        <dbReference type="EMBL" id="MDG0808302.1"/>
    </source>
</evidence>
<dbReference type="InterPro" id="IPR012970">
    <property type="entry name" value="Lyase_8_alpha_N"/>
</dbReference>
<dbReference type="Gene3D" id="2.60.220.10">
    <property type="entry name" value="Polysaccharide lyase family 8-like, C-terminal"/>
    <property type="match status" value="1"/>
</dbReference>
<dbReference type="EMBL" id="JAPDIA010000001">
    <property type="protein sequence ID" value="MDG0808302.1"/>
    <property type="molecule type" value="Genomic_DNA"/>
</dbReference>
<feature type="active site" evidence="4">
    <location>
        <position position="320"/>
    </location>
</feature>
<evidence type="ECO:0000256" key="3">
    <source>
        <dbReference type="ARBA" id="ARBA00023239"/>
    </source>
</evidence>
<dbReference type="Proteomes" id="UP001153404">
    <property type="component" value="Unassembled WGS sequence"/>
</dbReference>
<proteinExistence type="inferred from homology"/>
<keyword evidence="10" id="KW-1185">Reference proteome</keyword>
<feature type="active site" evidence="4">
    <location>
        <position position="266"/>
    </location>
</feature>
<dbReference type="SUPFAM" id="SSF74650">
    <property type="entry name" value="Galactose mutarotase-like"/>
    <property type="match status" value="1"/>
</dbReference>
<dbReference type="InterPro" id="IPR038970">
    <property type="entry name" value="Lyase_8"/>
</dbReference>
<feature type="domain" description="Polysaccharide lyase 8 N-terminal alpha-helical" evidence="7">
    <location>
        <begin position="47"/>
        <end position="358"/>
    </location>
</feature>
<reference evidence="9" key="1">
    <citation type="submission" date="2022-10" db="EMBL/GenBank/DDBJ databases">
        <title>Comparative genomic analysis of Cohnella hashimotonis sp. nov., isolated from the International Space Station.</title>
        <authorList>
            <person name="Simpson A."/>
            <person name="Venkateswaran K."/>
        </authorList>
    </citation>
    <scope>NUCLEOTIDE SEQUENCE</scope>
    <source>
        <strain evidence="9">DSM 28161</strain>
    </source>
</reference>
<protein>
    <submittedName>
        <fullName evidence="9">Polysaccharide lyase beta-sandwich domain-containing protein</fullName>
    </submittedName>
</protein>
<dbReference type="Gene3D" id="1.50.10.100">
    <property type="entry name" value="Chondroitin AC/alginate lyase"/>
    <property type="match status" value="1"/>
</dbReference>
<dbReference type="InterPro" id="IPR014718">
    <property type="entry name" value="GH-type_carb-bd"/>
</dbReference>
<comment type="caution">
    <text evidence="9">The sequence shown here is derived from an EMBL/GenBank/DDBJ whole genome shotgun (WGS) entry which is preliminary data.</text>
</comment>
<dbReference type="Pfam" id="PF02278">
    <property type="entry name" value="Lyase_8"/>
    <property type="match status" value="1"/>
</dbReference>
<dbReference type="PANTHER" id="PTHR38481:SF1">
    <property type="entry name" value="HYALURONATE LYASE"/>
    <property type="match status" value="1"/>
</dbReference>
<feature type="domain" description="Polysaccharide lyase family 8 central" evidence="5">
    <location>
        <begin position="402"/>
        <end position="659"/>
    </location>
</feature>
<dbReference type="SUPFAM" id="SSF48230">
    <property type="entry name" value="Chondroitin AC/alginate lyase"/>
    <property type="match status" value="1"/>
</dbReference>
<dbReference type="InterPro" id="IPR008929">
    <property type="entry name" value="Chondroitin_lyas"/>
</dbReference>
<evidence type="ECO:0000256" key="4">
    <source>
        <dbReference type="PIRSR" id="PIRSR638970-1"/>
    </source>
</evidence>
<accession>A0A9X4QS97</accession>
<dbReference type="FunFam" id="1.50.10.100:FF:000006">
    <property type="entry name" value="Xanthan lyase"/>
    <property type="match status" value="1"/>
</dbReference>
<dbReference type="GO" id="GO:0016837">
    <property type="term" value="F:carbon-oxygen lyase activity, acting on polysaccharides"/>
    <property type="evidence" value="ECO:0007669"/>
    <property type="project" value="UniProtKB-ARBA"/>
</dbReference>
<evidence type="ECO:0000259" key="5">
    <source>
        <dbReference type="Pfam" id="PF02278"/>
    </source>
</evidence>
<feature type="domain" description="Polysaccharide lyase family 8 C-terminal" evidence="6">
    <location>
        <begin position="674"/>
        <end position="737"/>
    </location>
</feature>
<dbReference type="InterPro" id="IPR003159">
    <property type="entry name" value="Lyase_8_central_dom"/>
</dbReference>
<dbReference type="GO" id="GO:0030246">
    <property type="term" value="F:carbohydrate binding"/>
    <property type="evidence" value="ECO:0007669"/>
    <property type="project" value="InterPro"/>
</dbReference>
<evidence type="ECO:0000259" key="8">
    <source>
        <dbReference type="Pfam" id="PF25275"/>
    </source>
</evidence>
<feature type="domain" description="Golvesin/Xly CBD-like" evidence="8">
    <location>
        <begin position="805"/>
        <end position="874"/>
    </location>
</feature>
<dbReference type="SUPFAM" id="SSF49863">
    <property type="entry name" value="Hyaluronate lyase-like, C-terminal domain"/>
    <property type="match status" value="1"/>
</dbReference>
<evidence type="ECO:0000256" key="1">
    <source>
        <dbReference type="ARBA" id="ARBA00006699"/>
    </source>
</evidence>
<dbReference type="Pfam" id="PF02884">
    <property type="entry name" value="Lyase_8_C"/>
    <property type="match status" value="1"/>
</dbReference>
<dbReference type="RefSeq" id="WP_277528698.1">
    <property type="nucleotide sequence ID" value="NZ_JAPDIA010000001.1"/>
</dbReference>
<evidence type="ECO:0000259" key="7">
    <source>
        <dbReference type="Pfam" id="PF08124"/>
    </source>
</evidence>
<organism evidence="9 10">
    <name type="scientific">Cohnella rhizosphaerae</name>
    <dbReference type="NCBI Taxonomy" id="1457232"/>
    <lineage>
        <taxon>Bacteria</taxon>
        <taxon>Bacillati</taxon>
        <taxon>Bacillota</taxon>
        <taxon>Bacilli</taxon>
        <taxon>Bacillales</taxon>
        <taxon>Paenibacillaceae</taxon>
        <taxon>Cohnella</taxon>
    </lineage>
</organism>
<gene>
    <name evidence="9" type="ORF">OMP40_01880</name>
</gene>
<keyword evidence="3 9" id="KW-0456">Lyase</keyword>
<dbReference type="Pfam" id="PF25275">
    <property type="entry name" value="Golvesin_C"/>
    <property type="match status" value="1"/>
</dbReference>
<comment type="similarity">
    <text evidence="1">Belongs to the polysaccharide lyase 8 family.</text>
</comment>
<dbReference type="CDD" id="cd01083">
    <property type="entry name" value="GAG_Lyase"/>
    <property type="match status" value="1"/>
</dbReference>
<dbReference type="InterPro" id="IPR011071">
    <property type="entry name" value="Lyase_8-like_C"/>
</dbReference>
<dbReference type="Pfam" id="PF08124">
    <property type="entry name" value="Lyase_8_N"/>
    <property type="match status" value="1"/>
</dbReference>
<evidence type="ECO:0000313" key="10">
    <source>
        <dbReference type="Proteomes" id="UP001153404"/>
    </source>
</evidence>
<feature type="active site" evidence="4">
    <location>
        <position position="257"/>
    </location>
</feature>
<dbReference type="InterPro" id="IPR011013">
    <property type="entry name" value="Gal_mutarotase_sf_dom"/>
</dbReference>
<evidence type="ECO:0000259" key="6">
    <source>
        <dbReference type="Pfam" id="PF02884"/>
    </source>
</evidence>
<dbReference type="InterPro" id="IPR033803">
    <property type="entry name" value="CBD-like_Golvesin-Xly"/>
</dbReference>
<dbReference type="GO" id="GO:0005576">
    <property type="term" value="C:extracellular region"/>
    <property type="evidence" value="ECO:0007669"/>
    <property type="project" value="InterPro"/>
</dbReference>
<sequence length="876" mass="94083">MSGSWRKRLKGMLSGILIAALLMTLWGGWQPDIAHASDEFDALRIKWATLLTGGPALDPADSDIAARTDKLAQDANDYWEDMDLSSSRTYIWYALRGNGTSDNVNAVYERLRTMALAATTVGSSLYGNADLKEDILDALDWLYVNSYNSTRSRSAYNWWHWQLGIPMSLNDIAVLLYDDISAARMATYMDTIDYFTPSIGLTGANRAWQAIVVGVRAVIVKDAVKLAAARNGLSGTGIFPYATGGDGFYADGSFVQHTTFAYTGGYGSSVLETTANLMYLLSGSTWSVSDPNQSNVWQWIYEAYRPLLYKGAMMDMVRGREISRSYAQDHAVGHGIVASIVRLAQFAPAPHAAAFKQIAKRVIQEDTFSSFYGDVSTDTIRLAKAIVDDPSIAPAAAPNLYKQYAAMDRAVLQRPGFALGLALYSTRISSYESINSENGRGWYTGAGATYLYNQDLAQYSEDYWPTVDAYRIPGTTVASGTPIASGTGTSSWTGGVSLAGQYGASGMDLSYGAYNLTARKSWFMFDDEIVALGSGISSTAGIPIETVVDNRKLNGAGDNAWTANGAALSTGLGVAQTLTGVNWVHLAGNTADGSDIGYYFPGGATLQTKREARTGTWKQINNRPATPSTAVTRNYETMWIDHGTNPSGASYGYVLLPNKTSAQVGAYAADPAIEIVANTSGVQSVKEKTLGLVGANFWTDTTQTADLITSNKKASVMTREIADERLEASVSDPTQANNGTIAIELARSAEGYSADPGITVTQLAPTIKFTVNVNGAKGKSFHASFQLGEDTSGPVDPGEPELPSVIVDNADSAGVTRTGTWKTASTQTDRYGANYLHDDNAGKGTKSVTFTPNLPIAGSYEVYLMWPAHFNREDAV</sequence>
<dbReference type="PANTHER" id="PTHR38481">
    <property type="entry name" value="HYALURONATE LYASE"/>
    <property type="match status" value="1"/>
</dbReference>
<dbReference type="Gene3D" id="2.70.98.10">
    <property type="match status" value="1"/>
</dbReference>
<dbReference type="AlphaFoldDB" id="A0A9X4QS97"/>
<name>A0A9X4QS97_9BACL</name>